<keyword evidence="6" id="KW-1185">Reference proteome</keyword>
<dbReference type="EMBL" id="QKXF01000709">
    <property type="protein sequence ID" value="RQM09410.1"/>
    <property type="molecule type" value="Genomic_DNA"/>
</dbReference>
<keyword evidence="1 3" id="KW-0732">Signal</keyword>
<feature type="transmembrane region" description="Helical" evidence="2">
    <location>
        <begin position="497"/>
        <end position="520"/>
    </location>
</feature>
<keyword evidence="2" id="KW-0812">Transmembrane</keyword>
<feature type="signal peptide" evidence="3">
    <location>
        <begin position="1"/>
        <end position="20"/>
    </location>
</feature>
<dbReference type="PANTHER" id="PTHR31836:SF21">
    <property type="entry name" value="EXPANSIN-LIKE PROTEIN 7"/>
    <property type="match status" value="1"/>
</dbReference>
<dbReference type="Proteomes" id="UP000282087">
    <property type="component" value="Unassembled WGS sequence"/>
</dbReference>
<evidence type="ECO:0000313" key="5">
    <source>
        <dbReference type="EMBL" id="RQM09410.1"/>
    </source>
</evidence>
<dbReference type="Gene3D" id="2.40.40.10">
    <property type="entry name" value="RlpA-like domain"/>
    <property type="match status" value="2"/>
</dbReference>
<dbReference type="Proteomes" id="UP000286097">
    <property type="component" value="Unassembled WGS sequence"/>
</dbReference>
<dbReference type="SUPFAM" id="SSF50685">
    <property type="entry name" value="Barwin-like endoglucanases"/>
    <property type="match status" value="2"/>
</dbReference>
<evidence type="ECO:0008006" key="8">
    <source>
        <dbReference type="Google" id="ProtNLM"/>
    </source>
</evidence>
<dbReference type="CDD" id="cd22271">
    <property type="entry name" value="DPBB_EXP_N-like"/>
    <property type="match status" value="2"/>
</dbReference>
<protein>
    <recommendedName>
        <fullName evidence="8">Expansin-like EG45 domain-containing protein</fullName>
    </recommendedName>
</protein>
<dbReference type="InterPro" id="IPR051477">
    <property type="entry name" value="Expansin_CellWall"/>
</dbReference>
<evidence type="ECO:0000313" key="6">
    <source>
        <dbReference type="Proteomes" id="UP000282087"/>
    </source>
</evidence>
<dbReference type="VEuPathDB" id="FungiDB:DD237_007125"/>
<keyword evidence="2" id="KW-1133">Transmembrane helix</keyword>
<gene>
    <name evidence="5" type="ORF">DD237_007125</name>
    <name evidence="4" type="ORF">DD238_000978</name>
</gene>
<dbReference type="InterPro" id="IPR036908">
    <property type="entry name" value="RlpA-like_sf"/>
</dbReference>
<reference evidence="6 7" key="1">
    <citation type="submission" date="2018-06" db="EMBL/GenBank/DDBJ databases">
        <title>Comparative genomics of downy mildews reveals potential adaptations to biotrophy.</title>
        <authorList>
            <person name="Fletcher K."/>
            <person name="Klosterman S.J."/>
            <person name="Derevnina L."/>
            <person name="Martin F."/>
            <person name="Koike S."/>
            <person name="Reyes Chin-Wo S."/>
            <person name="Mou B."/>
            <person name="Michelmore R."/>
        </authorList>
    </citation>
    <scope>NUCLEOTIDE SEQUENCE [LARGE SCALE GENOMIC DNA]</scope>
    <source>
        <strain evidence="5 7">R13</strain>
        <strain evidence="4 6">R14</strain>
    </source>
</reference>
<dbReference type="InterPro" id="IPR036749">
    <property type="entry name" value="Expansin_CBD_sf"/>
</dbReference>
<evidence type="ECO:0000256" key="1">
    <source>
        <dbReference type="ARBA" id="ARBA00022729"/>
    </source>
</evidence>
<sequence>MCYQLWLLTSLAVIPALVFAIDNTVYSGHSTPYTLEVFSAGTCGFMYDPAIGDYYAAINSEQWASTHNCGRCAQVSSGVTTIATTVYIVDECSECEMEDLGLSPTVLQRLNGDSHGNNIKWQFIDCPVRGNIEYCVNSLSNSSWLAVQPANFITGVAEMRINNQDVTMLDSGYYFLLKGGSNVDMSAVVIELISISGEVITDKLSLTAGKCTAGTSNFRHTALNSNNFDTFTLGSNYKPGHVGPADDTMHVNTMAAASSSDQALLVAPVVLAALGSIVAGAIAYATKRNNSAEERRSFTSPISTSSSPAMLRSSIFWLLATVLPVLVLADSDVDSIFTGEGTVSVVGQTAADACNAGIGDNYVALNSAQWNVTLNCVKCVEVVCTDNRCSDTSPPVTAYIVGQCSDCKDKGLDLSNGVFKKVTGSDKPSPYTFDWKFVSCPTNGKNDFDTLKSSSTNYQAGTVEVPTELSSVSIREENDKEVNTRPKGEESGTSSSLFVLIGVLAAVCVAALAAIAYTTITKKNRNRKRNTFTTLTFDKFSSPAQTKATIVKM</sequence>
<evidence type="ECO:0000256" key="3">
    <source>
        <dbReference type="SAM" id="SignalP"/>
    </source>
</evidence>
<comment type="caution">
    <text evidence="4">The sequence shown here is derived from an EMBL/GenBank/DDBJ whole genome shotgun (WGS) entry which is preliminary data.</text>
</comment>
<evidence type="ECO:0000256" key="2">
    <source>
        <dbReference type="SAM" id="Phobius"/>
    </source>
</evidence>
<evidence type="ECO:0000313" key="4">
    <source>
        <dbReference type="EMBL" id="RMX70204.1"/>
    </source>
</evidence>
<dbReference type="Gene3D" id="2.60.40.760">
    <property type="entry name" value="Expansin, cellulose-binding-like domain"/>
    <property type="match status" value="1"/>
</dbReference>
<name>A0A3M6VTW1_9STRA</name>
<feature type="chain" id="PRO_5036085816" description="Expansin-like EG45 domain-containing protein" evidence="3">
    <location>
        <begin position="21"/>
        <end position="553"/>
    </location>
</feature>
<organism evidence="4 6">
    <name type="scientific">Peronospora effusa</name>
    <dbReference type="NCBI Taxonomy" id="542832"/>
    <lineage>
        <taxon>Eukaryota</taxon>
        <taxon>Sar</taxon>
        <taxon>Stramenopiles</taxon>
        <taxon>Oomycota</taxon>
        <taxon>Peronosporomycetes</taxon>
        <taxon>Peronosporales</taxon>
        <taxon>Peronosporaceae</taxon>
        <taxon>Peronospora</taxon>
    </lineage>
</organism>
<evidence type="ECO:0000313" key="7">
    <source>
        <dbReference type="Proteomes" id="UP000286097"/>
    </source>
</evidence>
<dbReference type="PANTHER" id="PTHR31836">
    <property type="match status" value="1"/>
</dbReference>
<dbReference type="AlphaFoldDB" id="A0A3M6VTW1"/>
<accession>A0A3M6VTW1</accession>
<keyword evidence="2" id="KW-0472">Membrane</keyword>
<dbReference type="EMBL" id="QLLG01000005">
    <property type="protein sequence ID" value="RMX70204.1"/>
    <property type="molecule type" value="Genomic_DNA"/>
</dbReference>
<feature type="transmembrane region" description="Helical" evidence="2">
    <location>
        <begin position="263"/>
        <end position="286"/>
    </location>
</feature>
<proteinExistence type="predicted"/>